<proteinExistence type="inferred from homology"/>
<evidence type="ECO:0000256" key="3">
    <source>
        <dbReference type="ARBA" id="ARBA00023002"/>
    </source>
</evidence>
<dbReference type="OrthoDB" id="191139at2759"/>
<gene>
    <name evidence="5" type="ORF">FACUT_6387</name>
</gene>
<name>A0A8H4NG67_9HYPO</name>
<dbReference type="EMBL" id="JAADJF010000144">
    <property type="protein sequence ID" value="KAF4436529.1"/>
    <property type="molecule type" value="Genomic_DNA"/>
</dbReference>
<reference evidence="5 6" key="1">
    <citation type="submission" date="2020-01" db="EMBL/GenBank/DDBJ databases">
        <title>Identification and distribution of gene clusters putatively required for synthesis of sphingolipid metabolism inhibitors in phylogenetically diverse species of the filamentous fungus Fusarium.</title>
        <authorList>
            <person name="Kim H.-S."/>
            <person name="Busman M."/>
            <person name="Brown D.W."/>
            <person name="Divon H."/>
            <person name="Uhlig S."/>
            <person name="Proctor R.H."/>
        </authorList>
    </citation>
    <scope>NUCLEOTIDE SEQUENCE [LARGE SCALE GENOMIC DNA]</scope>
    <source>
        <strain evidence="5 6">NRRL 13308</strain>
    </source>
</reference>
<evidence type="ECO:0000313" key="5">
    <source>
        <dbReference type="EMBL" id="KAF4436529.1"/>
    </source>
</evidence>
<comment type="caution">
    <text evidence="5">The sequence shown here is derived from an EMBL/GenBank/DDBJ whole genome shotgun (WGS) entry which is preliminary data.</text>
</comment>
<feature type="signal peptide" evidence="4">
    <location>
        <begin position="1"/>
        <end position="17"/>
    </location>
</feature>
<dbReference type="PANTHER" id="PTHR24320:SF282">
    <property type="entry name" value="WW DOMAIN-CONTAINING OXIDOREDUCTASE"/>
    <property type="match status" value="1"/>
</dbReference>
<keyword evidence="6" id="KW-1185">Reference proteome</keyword>
<evidence type="ECO:0000256" key="2">
    <source>
        <dbReference type="ARBA" id="ARBA00022857"/>
    </source>
</evidence>
<accession>A0A8H4NG67</accession>
<dbReference type="Gene3D" id="3.40.50.720">
    <property type="entry name" value="NAD(P)-binding Rossmann-like Domain"/>
    <property type="match status" value="1"/>
</dbReference>
<dbReference type="AlphaFoldDB" id="A0A8H4NG67"/>
<feature type="chain" id="PRO_5034621507" evidence="4">
    <location>
        <begin position="18"/>
        <end position="159"/>
    </location>
</feature>
<sequence>MGHALLTKILLPTLLRTADKGADVRVTALASSAHQYTPPPEGIKFNTLKSQALGMGTTTRYGRSKLTNALFAKELARRYPQLRTASLQPDLVTTNLANPMSDNSWIMRLAWKMYKDVVSSTYYEPIGWTGLCMPHINNSALASKLWDWAEKELEGEKLP</sequence>
<protein>
    <submittedName>
        <fullName evidence="5">Alcohol dehydrogenase Bli-4</fullName>
    </submittedName>
</protein>
<dbReference type="PANTHER" id="PTHR24320">
    <property type="entry name" value="RETINOL DEHYDROGENASE"/>
    <property type="match status" value="1"/>
</dbReference>
<evidence type="ECO:0000256" key="1">
    <source>
        <dbReference type="ARBA" id="ARBA00006484"/>
    </source>
</evidence>
<organism evidence="5 6">
    <name type="scientific">Fusarium acutatum</name>
    <dbReference type="NCBI Taxonomy" id="78861"/>
    <lineage>
        <taxon>Eukaryota</taxon>
        <taxon>Fungi</taxon>
        <taxon>Dikarya</taxon>
        <taxon>Ascomycota</taxon>
        <taxon>Pezizomycotina</taxon>
        <taxon>Sordariomycetes</taxon>
        <taxon>Hypocreomycetidae</taxon>
        <taxon>Hypocreales</taxon>
        <taxon>Nectriaceae</taxon>
        <taxon>Fusarium</taxon>
        <taxon>Fusarium fujikuroi species complex</taxon>
    </lineage>
</organism>
<evidence type="ECO:0000313" key="6">
    <source>
        <dbReference type="Proteomes" id="UP000536711"/>
    </source>
</evidence>
<evidence type="ECO:0000256" key="4">
    <source>
        <dbReference type="SAM" id="SignalP"/>
    </source>
</evidence>
<dbReference type="Proteomes" id="UP000536711">
    <property type="component" value="Unassembled WGS sequence"/>
</dbReference>
<keyword evidence="4" id="KW-0732">Signal</keyword>
<keyword evidence="3" id="KW-0560">Oxidoreductase</keyword>
<comment type="similarity">
    <text evidence="1">Belongs to the short-chain dehydrogenases/reductases (SDR) family.</text>
</comment>
<dbReference type="GO" id="GO:0016491">
    <property type="term" value="F:oxidoreductase activity"/>
    <property type="evidence" value="ECO:0007669"/>
    <property type="project" value="UniProtKB-KW"/>
</dbReference>
<keyword evidence="2" id="KW-0521">NADP</keyword>
<dbReference type="SUPFAM" id="SSF51735">
    <property type="entry name" value="NAD(P)-binding Rossmann-fold domains"/>
    <property type="match status" value="1"/>
</dbReference>
<dbReference type="InterPro" id="IPR036291">
    <property type="entry name" value="NAD(P)-bd_dom_sf"/>
</dbReference>